<dbReference type="Gene3D" id="1.10.238.160">
    <property type="match status" value="1"/>
</dbReference>
<dbReference type="Proteomes" id="UP000275331">
    <property type="component" value="Unassembled WGS sequence"/>
</dbReference>
<dbReference type="EMBL" id="RHXB01000020">
    <property type="protein sequence ID" value="RSE22124.1"/>
    <property type="molecule type" value="Genomic_DNA"/>
</dbReference>
<evidence type="ECO:0000313" key="1">
    <source>
        <dbReference type="EMBL" id="RSE22124.1"/>
    </source>
</evidence>
<protein>
    <submittedName>
        <fullName evidence="1">AlpA family phage regulatory protein</fullName>
    </submittedName>
</protein>
<accession>A0A427UNN1</accession>
<evidence type="ECO:0000313" key="2">
    <source>
        <dbReference type="Proteomes" id="UP000275331"/>
    </source>
</evidence>
<dbReference type="AlphaFoldDB" id="A0A427UNN1"/>
<reference evidence="1 2" key="1">
    <citation type="submission" date="2018-10" db="EMBL/GenBank/DDBJ databases">
        <title>Transmission dynamics of multidrug resistant bacteria on intensive care unit surfaces.</title>
        <authorList>
            <person name="D'Souza A.W."/>
            <person name="Potter R.F."/>
            <person name="Wallace M."/>
            <person name="Shupe A."/>
            <person name="Patel S."/>
            <person name="Sun S."/>
            <person name="Gul D."/>
            <person name="Kwon J.H."/>
            <person name="Andleeb S."/>
            <person name="Burnham C.-A.D."/>
            <person name="Dantas G."/>
        </authorList>
    </citation>
    <scope>NUCLEOTIDE SEQUENCE [LARGE SCALE GENOMIC DNA]</scope>
    <source>
        <strain evidence="1 2">AS_373</strain>
    </source>
</reference>
<name>A0A427UNN1_9ENTR</name>
<gene>
    <name evidence="1" type="ORF">EGT71_22055</name>
</gene>
<dbReference type="OrthoDB" id="5986966at2"/>
<sequence length="60" mass="6794">MEKFLSPAAVCEVLNMSRATLYRRISCGEIPKPLKDGPRSKWPESSIVPYIERIKSQSQA</sequence>
<organism evidence="1 2">
    <name type="scientific">Atlantibacter subterraneus</name>
    <dbReference type="NCBI Taxonomy" id="255519"/>
    <lineage>
        <taxon>Bacteria</taxon>
        <taxon>Pseudomonadati</taxon>
        <taxon>Pseudomonadota</taxon>
        <taxon>Gammaproteobacteria</taxon>
        <taxon>Enterobacterales</taxon>
        <taxon>Enterobacteriaceae</taxon>
        <taxon>Atlantibacter</taxon>
    </lineage>
</organism>
<proteinExistence type="predicted"/>
<comment type="caution">
    <text evidence="1">The sequence shown here is derived from an EMBL/GenBank/DDBJ whole genome shotgun (WGS) entry which is preliminary data.</text>
</comment>